<accession>A0A1D7YFH2</accession>
<evidence type="ECO:0000313" key="3">
    <source>
        <dbReference type="Proteomes" id="UP000094960"/>
    </source>
</evidence>
<reference evidence="3" key="1">
    <citation type="submission" date="2016-09" db="EMBL/GenBank/DDBJ databases">
        <title>Streptomyces puniciscabiei strain:TW1S1 Genome sequencing and assembly.</title>
        <authorList>
            <person name="Kim M.-K."/>
            <person name="Kim S.B."/>
        </authorList>
    </citation>
    <scope>NUCLEOTIDE SEQUENCE [LARGE SCALE GENOMIC DNA]</scope>
    <source>
        <strain evidence="3">TW1S1</strain>
    </source>
</reference>
<protein>
    <submittedName>
        <fullName evidence="2">Uncharacterized protein</fullName>
    </submittedName>
</protein>
<dbReference type="KEGG" id="spun:BFF78_27890"/>
<gene>
    <name evidence="2" type="ORF">BFF78_27890</name>
</gene>
<dbReference type="AlphaFoldDB" id="A0A1D7YFH2"/>
<evidence type="ECO:0000256" key="1">
    <source>
        <dbReference type="SAM" id="SignalP"/>
    </source>
</evidence>
<name>A0A1D7YFH2_9ACTN</name>
<dbReference type="RefSeq" id="WP_069780916.1">
    <property type="nucleotide sequence ID" value="NZ_CP017248.1"/>
</dbReference>
<organism evidence="2 3">
    <name type="scientific">Streptomyces fodineus</name>
    <dbReference type="NCBI Taxonomy" id="1904616"/>
    <lineage>
        <taxon>Bacteria</taxon>
        <taxon>Bacillati</taxon>
        <taxon>Actinomycetota</taxon>
        <taxon>Actinomycetes</taxon>
        <taxon>Kitasatosporales</taxon>
        <taxon>Streptomycetaceae</taxon>
        <taxon>Streptomyces</taxon>
    </lineage>
</organism>
<sequence>MNGRRVRLAALVPLVVSSLTAGAVELATSPAAAASPTCGVSRADGRANLEVIGEDFEPNKAVFIESAHGAQGTERTDAGGNFSATITHARGTITARQVGGPEVRCGTAEQGGRQSAQEQYAAGYKAGYAAMKSDCDVRPLQSVTVNANFREGFRDGAAAAEKKFCGD</sequence>
<keyword evidence="3" id="KW-1185">Reference proteome</keyword>
<keyword evidence="1" id="KW-0732">Signal</keyword>
<proteinExistence type="predicted"/>
<dbReference type="EMBL" id="CP017248">
    <property type="protein sequence ID" value="AOR34363.1"/>
    <property type="molecule type" value="Genomic_DNA"/>
</dbReference>
<evidence type="ECO:0000313" key="2">
    <source>
        <dbReference type="EMBL" id="AOR34363.1"/>
    </source>
</evidence>
<feature type="signal peptide" evidence="1">
    <location>
        <begin position="1"/>
        <end position="23"/>
    </location>
</feature>
<dbReference type="Proteomes" id="UP000094960">
    <property type="component" value="Chromosome"/>
</dbReference>
<feature type="chain" id="PRO_5038640049" evidence="1">
    <location>
        <begin position="24"/>
        <end position="167"/>
    </location>
</feature>